<accession>A0AAE0VLL1</accession>
<dbReference type="GO" id="GO:0000139">
    <property type="term" value="C:Golgi membrane"/>
    <property type="evidence" value="ECO:0007669"/>
    <property type="project" value="UniProtKB-SubCell"/>
</dbReference>
<reference evidence="11" key="1">
    <citation type="journal article" date="2021" name="Genome Biol. Evol.">
        <title>A High-Quality Reference Genome for a Parasitic Bivalve with Doubly Uniparental Inheritance (Bivalvia: Unionida).</title>
        <authorList>
            <person name="Smith C.H."/>
        </authorList>
    </citation>
    <scope>NUCLEOTIDE SEQUENCE</scope>
    <source>
        <strain evidence="11">CHS0354</strain>
    </source>
</reference>
<gene>
    <name evidence="11" type="ORF">CHS0354_016218</name>
</gene>
<evidence type="ECO:0000256" key="6">
    <source>
        <dbReference type="ARBA" id="ARBA00022968"/>
    </source>
</evidence>
<reference evidence="11" key="3">
    <citation type="submission" date="2023-05" db="EMBL/GenBank/DDBJ databases">
        <authorList>
            <person name="Smith C.H."/>
        </authorList>
    </citation>
    <scope>NUCLEOTIDE SEQUENCE</scope>
    <source>
        <strain evidence="11">CHS0354</strain>
        <tissue evidence="11">Mantle</tissue>
    </source>
</reference>
<dbReference type="EC" id="2.4.1.-" evidence="10"/>
<evidence type="ECO:0000256" key="4">
    <source>
        <dbReference type="ARBA" id="ARBA00022679"/>
    </source>
</evidence>
<evidence type="ECO:0000256" key="5">
    <source>
        <dbReference type="ARBA" id="ARBA00022692"/>
    </source>
</evidence>
<dbReference type="Pfam" id="PF01762">
    <property type="entry name" value="Galactosyl_T"/>
    <property type="match status" value="1"/>
</dbReference>
<dbReference type="InterPro" id="IPR002659">
    <property type="entry name" value="Glyco_trans_31"/>
</dbReference>
<keyword evidence="7 10" id="KW-1133">Transmembrane helix</keyword>
<dbReference type="PROSITE" id="PS51257">
    <property type="entry name" value="PROKAR_LIPOPROTEIN"/>
    <property type="match status" value="1"/>
</dbReference>
<evidence type="ECO:0000256" key="7">
    <source>
        <dbReference type="ARBA" id="ARBA00022989"/>
    </source>
</evidence>
<organism evidence="11 12">
    <name type="scientific">Potamilus streckersoni</name>
    <dbReference type="NCBI Taxonomy" id="2493646"/>
    <lineage>
        <taxon>Eukaryota</taxon>
        <taxon>Metazoa</taxon>
        <taxon>Spiralia</taxon>
        <taxon>Lophotrochozoa</taxon>
        <taxon>Mollusca</taxon>
        <taxon>Bivalvia</taxon>
        <taxon>Autobranchia</taxon>
        <taxon>Heteroconchia</taxon>
        <taxon>Palaeoheterodonta</taxon>
        <taxon>Unionida</taxon>
        <taxon>Unionoidea</taxon>
        <taxon>Unionidae</taxon>
        <taxon>Ambleminae</taxon>
        <taxon>Lampsilini</taxon>
        <taxon>Potamilus</taxon>
    </lineage>
</organism>
<name>A0AAE0VLL1_9BIVA</name>
<evidence type="ECO:0000256" key="3">
    <source>
        <dbReference type="ARBA" id="ARBA00022676"/>
    </source>
</evidence>
<keyword evidence="3 10" id="KW-0328">Glycosyltransferase</keyword>
<feature type="transmembrane region" description="Helical" evidence="10">
    <location>
        <begin position="7"/>
        <end position="28"/>
    </location>
</feature>
<evidence type="ECO:0000256" key="1">
    <source>
        <dbReference type="ARBA" id="ARBA00004323"/>
    </source>
</evidence>
<comment type="subcellular location">
    <subcellularLocation>
        <location evidence="1 10">Golgi apparatus membrane</location>
        <topology evidence="1 10">Single-pass type II membrane protein</topology>
    </subcellularLocation>
</comment>
<evidence type="ECO:0000256" key="2">
    <source>
        <dbReference type="ARBA" id="ARBA00008661"/>
    </source>
</evidence>
<keyword evidence="6 10" id="KW-0735">Signal-anchor</keyword>
<dbReference type="AlphaFoldDB" id="A0AAE0VLL1"/>
<keyword evidence="12" id="KW-1185">Reference proteome</keyword>
<dbReference type="PANTHER" id="PTHR11214">
    <property type="entry name" value="BETA-1,3-N-ACETYLGLUCOSAMINYLTRANSFERASE"/>
    <property type="match status" value="1"/>
</dbReference>
<comment type="similarity">
    <text evidence="2 10">Belongs to the glycosyltransferase 31 family.</text>
</comment>
<dbReference type="GO" id="GO:0016758">
    <property type="term" value="F:hexosyltransferase activity"/>
    <property type="evidence" value="ECO:0007669"/>
    <property type="project" value="InterPro"/>
</dbReference>
<protein>
    <recommendedName>
        <fullName evidence="10">Hexosyltransferase</fullName>
        <ecNumber evidence="10">2.4.1.-</ecNumber>
    </recommendedName>
</protein>
<keyword evidence="5 10" id="KW-0812">Transmembrane</keyword>
<comment type="caution">
    <text evidence="11">The sequence shown here is derived from an EMBL/GenBank/DDBJ whole genome shotgun (WGS) entry which is preliminary data.</text>
</comment>
<dbReference type="Proteomes" id="UP001195483">
    <property type="component" value="Unassembled WGS sequence"/>
</dbReference>
<evidence type="ECO:0000313" key="12">
    <source>
        <dbReference type="Proteomes" id="UP001195483"/>
    </source>
</evidence>
<dbReference type="Gene3D" id="3.90.550.50">
    <property type="match status" value="1"/>
</dbReference>
<evidence type="ECO:0000256" key="10">
    <source>
        <dbReference type="RuleBase" id="RU363063"/>
    </source>
</evidence>
<keyword evidence="4" id="KW-0808">Transferase</keyword>
<sequence length="287" mass="33620">MARRKVVLIISSSLVFMSCMVVFSPYFMTKSSIQTKSSSGGWKEGFQRNPKFVIGIMSANGNRELRDAQRQTWISSLRQDLPLDVEYKFVLDRPTQETQAELDRERDIVYLNLSYSGYAVKFGEKLYSWFKYVAEHNHEATIVAKMDDDVFLCTKQMITRLNELKHTRLYYGWQHQQGIVRIDEMFVVLGIDLVMRISQRKICSAKEFECEKSELVDTNWGGTSLGRWLSSYDDVITVPDNANIIYYHRGQKPSLDIRKEDNFCHKYLLYHKASADDMFFLFKKIQK</sequence>
<keyword evidence="9 10" id="KW-0472">Membrane</keyword>
<evidence type="ECO:0000256" key="8">
    <source>
        <dbReference type="ARBA" id="ARBA00023034"/>
    </source>
</evidence>
<keyword evidence="8 10" id="KW-0333">Golgi apparatus</keyword>
<evidence type="ECO:0000313" key="11">
    <source>
        <dbReference type="EMBL" id="KAK3581372.1"/>
    </source>
</evidence>
<proteinExistence type="inferred from homology"/>
<reference evidence="11" key="2">
    <citation type="journal article" date="2021" name="Genome Biol. Evol.">
        <title>Developing a high-quality reference genome for a parasitic bivalve with doubly uniparental inheritance (Bivalvia: Unionida).</title>
        <authorList>
            <person name="Smith C.H."/>
        </authorList>
    </citation>
    <scope>NUCLEOTIDE SEQUENCE</scope>
    <source>
        <strain evidence="11">CHS0354</strain>
        <tissue evidence="11">Mantle</tissue>
    </source>
</reference>
<evidence type="ECO:0000256" key="9">
    <source>
        <dbReference type="ARBA" id="ARBA00023136"/>
    </source>
</evidence>
<dbReference type="EMBL" id="JAEAOA010001006">
    <property type="protein sequence ID" value="KAK3581372.1"/>
    <property type="molecule type" value="Genomic_DNA"/>
</dbReference>